<feature type="signal peptide" evidence="1">
    <location>
        <begin position="1"/>
        <end position="25"/>
    </location>
</feature>
<dbReference type="RefSeq" id="WP_005938442.1">
    <property type="nucleotide sequence ID" value="NZ_QRYW01000012.1"/>
</dbReference>
<protein>
    <submittedName>
        <fullName evidence="2">Uncharacterized protein</fullName>
    </submittedName>
</protein>
<reference evidence="2 3" key="1">
    <citation type="submission" date="2018-08" db="EMBL/GenBank/DDBJ databases">
        <title>A genome reference for cultivated species of the human gut microbiota.</title>
        <authorList>
            <person name="Zou Y."/>
            <person name="Xue W."/>
            <person name="Luo G."/>
        </authorList>
    </citation>
    <scope>NUCLEOTIDE SEQUENCE [LARGE SCALE GENOMIC DNA]</scope>
    <source>
        <strain evidence="2 3">AF14-6AC</strain>
    </source>
</reference>
<name>A0A412WKC4_9BACT</name>
<gene>
    <name evidence="2" type="ORF">DWW24_07135</name>
</gene>
<proteinExistence type="predicted"/>
<evidence type="ECO:0000313" key="2">
    <source>
        <dbReference type="EMBL" id="RGV27620.1"/>
    </source>
</evidence>
<sequence length="232" mass="26028">MEHWKKKLGAICLMLFLLVPGTATAVVIPKDLPTIEALIALHKCIKKDEDQALGRVATSFGEQSMVTKGANKFNEVRTALNTKMSNAHSYLVLAGAISSTANSLYMLVKEYKDFTSNTFKHVKKKPFVGWYYADANVAIAREVKHCYKLYASVAASGINLMKASMDEKLNLVMTLKATIDKARYIVDNANLYCFLITDCGWKPDYIWEILNSNVKDEIANRVINQWNKGYVS</sequence>
<evidence type="ECO:0000256" key="1">
    <source>
        <dbReference type="SAM" id="SignalP"/>
    </source>
</evidence>
<dbReference type="EMBL" id="QRYW01000012">
    <property type="protein sequence ID" value="RGV27620.1"/>
    <property type="molecule type" value="Genomic_DNA"/>
</dbReference>
<evidence type="ECO:0000313" key="3">
    <source>
        <dbReference type="Proteomes" id="UP000283426"/>
    </source>
</evidence>
<accession>A0A412WKC4</accession>
<dbReference type="Proteomes" id="UP000283426">
    <property type="component" value="Unassembled WGS sequence"/>
</dbReference>
<keyword evidence="1" id="KW-0732">Signal</keyword>
<comment type="caution">
    <text evidence="2">The sequence shown here is derived from an EMBL/GenBank/DDBJ whole genome shotgun (WGS) entry which is preliminary data.</text>
</comment>
<dbReference type="AlphaFoldDB" id="A0A412WKC4"/>
<feature type="chain" id="PRO_5019014826" evidence="1">
    <location>
        <begin position="26"/>
        <end position="232"/>
    </location>
</feature>
<organism evidence="2 3">
    <name type="scientific">Odoribacter splanchnicus</name>
    <dbReference type="NCBI Taxonomy" id="28118"/>
    <lineage>
        <taxon>Bacteria</taxon>
        <taxon>Pseudomonadati</taxon>
        <taxon>Bacteroidota</taxon>
        <taxon>Bacteroidia</taxon>
        <taxon>Bacteroidales</taxon>
        <taxon>Odoribacteraceae</taxon>
        <taxon>Odoribacter</taxon>
    </lineage>
</organism>
<dbReference type="GeneID" id="60062775"/>